<dbReference type="PANTHER" id="PTHR41523:SF7">
    <property type="entry name" value="HISTIDINE KINASE"/>
    <property type="match status" value="1"/>
</dbReference>
<dbReference type="InterPro" id="IPR011102">
    <property type="entry name" value="Sig_transdc_His_kinase_HWE"/>
</dbReference>
<protein>
    <recommendedName>
        <fullName evidence="2">histidine kinase</fullName>
        <ecNumber evidence="2">2.7.13.3</ecNumber>
    </recommendedName>
</protein>
<comment type="catalytic activity">
    <reaction evidence="1">
        <text>ATP + protein L-histidine = ADP + protein N-phospho-L-histidine.</text>
        <dbReference type="EC" id="2.7.13.3"/>
    </reaction>
</comment>
<gene>
    <name evidence="10" type="ORF">JKL49_10680</name>
</gene>
<evidence type="ECO:0000256" key="3">
    <source>
        <dbReference type="ARBA" id="ARBA00022553"/>
    </source>
</evidence>
<dbReference type="EMBL" id="CP068570">
    <property type="protein sequence ID" value="QQZ51434.1"/>
    <property type="molecule type" value="Genomic_DNA"/>
</dbReference>
<feature type="compositionally biased region" description="Low complexity" evidence="8">
    <location>
        <begin position="125"/>
        <end position="134"/>
    </location>
</feature>
<reference evidence="10" key="1">
    <citation type="submission" date="2021-01" db="EMBL/GenBank/DDBJ databases">
        <title>Genome sequence of Phenylobacterium sp. 20VBR1 isolated from a valley glaceir, Ny-Alesund, Svalbard.</title>
        <authorList>
            <person name="Thomas F.A."/>
            <person name="Krishnan K.P."/>
            <person name="Sinha R.K."/>
        </authorList>
    </citation>
    <scope>NUCLEOTIDE SEQUENCE</scope>
    <source>
        <strain evidence="10">20VBR1</strain>
    </source>
</reference>
<dbReference type="PANTHER" id="PTHR41523">
    <property type="entry name" value="TWO-COMPONENT SYSTEM SENSOR PROTEIN"/>
    <property type="match status" value="1"/>
</dbReference>
<dbReference type="SMART" id="SM00911">
    <property type="entry name" value="HWE_HK"/>
    <property type="match status" value="1"/>
</dbReference>
<evidence type="ECO:0000256" key="1">
    <source>
        <dbReference type="ARBA" id="ARBA00000085"/>
    </source>
</evidence>
<organism evidence="10">
    <name type="scientific">Phenylobacterium glaciei</name>
    <dbReference type="NCBI Taxonomy" id="2803784"/>
    <lineage>
        <taxon>Bacteria</taxon>
        <taxon>Pseudomonadati</taxon>
        <taxon>Pseudomonadota</taxon>
        <taxon>Alphaproteobacteria</taxon>
        <taxon>Caulobacterales</taxon>
        <taxon>Caulobacteraceae</taxon>
        <taxon>Phenylobacterium</taxon>
    </lineage>
</organism>
<keyword evidence="5" id="KW-0547">Nucleotide-binding</keyword>
<evidence type="ECO:0000256" key="8">
    <source>
        <dbReference type="SAM" id="MobiDB-lite"/>
    </source>
</evidence>
<keyword evidence="6 10" id="KW-0418">Kinase</keyword>
<keyword evidence="7" id="KW-0067">ATP-binding</keyword>
<feature type="domain" description="Signal transduction histidine kinase HWE region" evidence="9">
    <location>
        <begin position="1"/>
        <end position="66"/>
    </location>
</feature>
<evidence type="ECO:0000256" key="2">
    <source>
        <dbReference type="ARBA" id="ARBA00012438"/>
    </source>
</evidence>
<evidence type="ECO:0000313" key="10">
    <source>
        <dbReference type="EMBL" id="QQZ51434.1"/>
    </source>
</evidence>
<accession>A0A974P6S1</accession>
<dbReference type="EC" id="2.7.13.3" evidence="2"/>
<keyword evidence="4" id="KW-0808">Transferase</keyword>
<name>A0A974P6S1_9CAUL</name>
<dbReference type="AlphaFoldDB" id="A0A974P6S1"/>
<feature type="region of interest" description="Disordered" evidence="8">
    <location>
        <begin position="109"/>
        <end position="154"/>
    </location>
</feature>
<feature type="compositionally biased region" description="Basic and acidic residues" evidence="8">
    <location>
        <begin position="140"/>
        <end position="154"/>
    </location>
</feature>
<proteinExistence type="predicted"/>
<evidence type="ECO:0000256" key="4">
    <source>
        <dbReference type="ARBA" id="ARBA00022679"/>
    </source>
</evidence>
<keyword evidence="3" id="KW-0597">Phosphoprotein</keyword>
<evidence type="ECO:0000256" key="6">
    <source>
        <dbReference type="ARBA" id="ARBA00022777"/>
    </source>
</evidence>
<dbReference type="GO" id="GO:0005524">
    <property type="term" value="F:ATP binding"/>
    <property type="evidence" value="ECO:0007669"/>
    <property type="project" value="UniProtKB-KW"/>
</dbReference>
<evidence type="ECO:0000256" key="7">
    <source>
        <dbReference type="ARBA" id="ARBA00022840"/>
    </source>
</evidence>
<evidence type="ECO:0000259" key="9">
    <source>
        <dbReference type="SMART" id="SM00911"/>
    </source>
</evidence>
<dbReference type="Pfam" id="PF07536">
    <property type="entry name" value="HWE_HK"/>
    <property type="match status" value="1"/>
</dbReference>
<evidence type="ECO:0000256" key="5">
    <source>
        <dbReference type="ARBA" id="ARBA00022741"/>
    </source>
</evidence>
<sequence>MVTQTLKAGGSVEAARADIEGRIQAISRAHGLLTELGGVEGSLRELVATELRPYMQRSNVTMSGDDVVLSSRANLSLALAIHELATNSVKYGALSTEEGHLEVNWRVTGAKGNQSSKSCGEKPPARLLRPLPSRLRYKAHRDQSGSRAQCRSEP</sequence>
<dbReference type="GO" id="GO:0004673">
    <property type="term" value="F:protein histidine kinase activity"/>
    <property type="evidence" value="ECO:0007669"/>
    <property type="project" value="UniProtKB-EC"/>
</dbReference>